<gene>
    <name evidence="7" type="ORF">ACFPTO_01720</name>
</gene>
<comment type="similarity">
    <text evidence="1 4">Belongs to the N(4)/N(6)-methyltransferase family.</text>
</comment>
<dbReference type="Proteomes" id="UP001596103">
    <property type="component" value="Unassembled WGS sequence"/>
</dbReference>
<dbReference type="InterPro" id="IPR002052">
    <property type="entry name" value="DNA_methylase_N6_adenine_CS"/>
</dbReference>
<evidence type="ECO:0000313" key="8">
    <source>
        <dbReference type="Proteomes" id="UP001596103"/>
    </source>
</evidence>
<dbReference type="SUPFAM" id="SSF53335">
    <property type="entry name" value="S-adenosyl-L-methionine-dependent methyltransferases"/>
    <property type="match status" value="1"/>
</dbReference>
<dbReference type="Pfam" id="PF01555">
    <property type="entry name" value="N6_N4_Mtase"/>
    <property type="match status" value="1"/>
</dbReference>
<dbReference type="RefSeq" id="WP_377709001.1">
    <property type="nucleotide sequence ID" value="NZ_JBHSMP010000005.1"/>
</dbReference>
<evidence type="ECO:0000256" key="4">
    <source>
        <dbReference type="RuleBase" id="RU362026"/>
    </source>
</evidence>
<keyword evidence="3" id="KW-0808">Transferase</keyword>
<dbReference type="PANTHER" id="PTHR13370">
    <property type="entry name" value="RNA METHYLASE-RELATED"/>
    <property type="match status" value="1"/>
</dbReference>
<feature type="domain" description="DNA methylase N-4/N-6" evidence="6">
    <location>
        <begin position="77"/>
        <end position="296"/>
    </location>
</feature>
<sequence>MRDEFDEPQAPASVSDATPQAAGQAVADLPCTPPRAVDVVRAPAGSTVGALATVPDGIRLLNRDFLTDAANLPDASIDLIVADPPYGLGKDYGNDSDKRSGEDFLAWTCEWLELAIPKLKPSGSLYVFCTWQYAPEIFVFLKSKLTMINEIVWDRRVPSMGGTTRRFTSVHDNIGFFAVSKNYYFDLDPVRIPYDAVTKKARSRKIFEGSRWLELGYNPKDVWSVSRLHRQHAERVDHPTQKPLEIVERMVLASCPPGGRVLDPFMGSGTTAVACARQKREFVGYEINESYCAIARERVSAAAAATALAAQPVAVHA</sequence>
<dbReference type="PRINTS" id="PR00508">
    <property type="entry name" value="S21N4MTFRASE"/>
</dbReference>
<keyword evidence="8" id="KW-1185">Reference proteome</keyword>
<feature type="region of interest" description="Disordered" evidence="5">
    <location>
        <begin position="1"/>
        <end position="25"/>
    </location>
</feature>
<evidence type="ECO:0000256" key="3">
    <source>
        <dbReference type="ARBA" id="ARBA00022679"/>
    </source>
</evidence>
<comment type="caution">
    <text evidence="7">The sequence shown here is derived from an EMBL/GenBank/DDBJ whole genome shotgun (WGS) entry which is preliminary data.</text>
</comment>
<evidence type="ECO:0000256" key="2">
    <source>
        <dbReference type="ARBA" id="ARBA00022603"/>
    </source>
</evidence>
<dbReference type="InterPro" id="IPR029063">
    <property type="entry name" value="SAM-dependent_MTases_sf"/>
</dbReference>
<keyword evidence="2" id="KW-0489">Methyltransferase</keyword>
<dbReference type="InterPro" id="IPR002941">
    <property type="entry name" value="DNA_methylase_N4/N6"/>
</dbReference>
<name>A0ABW0J3D0_9BURK</name>
<dbReference type="PROSITE" id="PS00092">
    <property type="entry name" value="N6_MTASE"/>
    <property type="match status" value="1"/>
</dbReference>
<evidence type="ECO:0000256" key="1">
    <source>
        <dbReference type="ARBA" id="ARBA00006594"/>
    </source>
</evidence>
<protein>
    <recommendedName>
        <fullName evidence="4">Methyltransferase</fullName>
        <ecNumber evidence="4">2.1.1.-</ecNumber>
    </recommendedName>
</protein>
<evidence type="ECO:0000256" key="5">
    <source>
        <dbReference type="SAM" id="MobiDB-lite"/>
    </source>
</evidence>
<organism evidence="7 8">
    <name type="scientific">Paraburkholderia denitrificans</name>
    <dbReference type="NCBI Taxonomy" id="694025"/>
    <lineage>
        <taxon>Bacteria</taxon>
        <taxon>Pseudomonadati</taxon>
        <taxon>Pseudomonadota</taxon>
        <taxon>Betaproteobacteria</taxon>
        <taxon>Burkholderiales</taxon>
        <taxon>Burkholderiaceae</taxon>
        <taxon>Paraburkholderia</taxon>
    </lineage>
</organism>
<evidence type="ECO:0000259" key="6">
    <source>
        <dbReference type="Pfam" id="PF01555"/>
    </source>
</evidence>
<evidence type="ECO:0000313" key="7">
    <source>
        <dbReference type="EMBL" id="MFC5427533.1"/>
    </source>
</evidence>
<dbReference type="EC" id="2.1.1.-" evidence="4"/>
<reference evidence="8" key="1">
    <citation type="journal article" date="2019" name="Int. J. Syst. Evol. Microbiol.">
        <title>The Global Catalogue of Microorganisms (GCM) 10K type strain sequencing project: providing services to taxonomists for standard genome sequencing and annotation.</title>
        <authorList>
            <consortium name="The Broad Institute Genomics Platform"/>
            <consortium name="The Broad Institute Genome Sequencing Center for Infectious Disease"/>
            <person name="Wu L."/>
            <person name="Ma J."/>
        </authorList>
    </citation>
    <scope>NUCLEOTIDE SEQUENCE [LARGE SCALE GENOMIC DNA]</scope>
    <source>
        <strain evidence="8">CCUG 56042</strain>
    </source>
</reference>
<proteinExistence type="inferred from homology"/>
<dbReference type="EMBL" id="JBHSMP010000005">
    <property type="protein sequence ID" value="MFC5427533.1"/>
    <property type="molecule type" value="Genomic_DNA"/>
</dbReference>
<dbReference type="PANTHER" id="PTHR13370:SF3">
    <property type="entry name" value="TRNA (GUANINE(10)-N2)-METHYLTRANSFERASE HOMOLOG"/>
    <property type="match status" value="1"/>
</dbReference>
<accession>A0ABW0J3D0</accession>
<dbReference type="Gene3D" id="3.40.50.150">
    <property type="entry name" value="Vaccinia Virus protein VP39"/>
    <property type="match status" value="1"/>
</dbReference>
<dbReference type="InterPro" id="IPR001091">
    <property type="entry name" value="RM_Methyltransferase"/>
</dbReference>